<dbReference type="RefSeq" id="WP_020934338.1">
    <property type="nucleotide sequence ID" value="NC_021915.1"/>
</dbReference>
<evidence type="ECO:0000313" key="4">
    <source>
        <dbReference type="EMBL" id="AGS34405.1"/>
    </source>
</evidence>
<dbReference type="PANTHER" id="PTHR35936">
    <property type="entry name" value="MEMBRANE-BOUND LYTIC MUREIN TRANSGLYCOSYLASE F"/>
    <property type="match status" value="1"/>
</dbReference>
<gene>
    <name evidence="4" type="ORF">B841_04640</name>
</gene>
<evidence type="ECO:0000259" key="3">
    <source>
        <dbReference type="SMART" id="SM00062"/>
    </source>
</evidence>
<dbReference type="KEGG" id="cmd:B841_04640"/>
<evidence type="ECO:0000256" key="2">
    <source>
        <dbReference type="SAM" id="SignalP"/>
    </source>
</evidence>
<dbReference type="InterPro" id="IPR001638">
    <property type="entry name" value="Solute-binding_3/MltF_N"/>
</dbReference>
<keyword evidence="1 2" id="KW-0732">Signal</keyword>
<dbReference type="HOGENOM" id="CLU_019602_18_1_11"/>
<reference evidence="4 5" key="1">
    <citation type="submission" date="2012-11" db="EMBL/GenBank/DDBJ databases">
        <title>The complete genome sequence of Corynebacterium maris Coryn-1 (=DSM 45190).</title>
        <authorList>
            <person name="Schaffert L."/>
            <person name="Albersmeier A."/>
            <person name="Kalinowski J."/>
            <person name="Ruckert C."/>
        </authorList>
    </citation>
    <scope>NUCLEOTIDE SEQUENCE [LARGE SCALE GENOMIC DNA]</scope>
    <source>
        <strain evidence="5">Coryn-1</strain>
    </source>
</reference>
<dbReference type="STRING" id="1224163.B841_04640"/>
<organism evidence="4 5">
    <name type="scientific">Corynebacterium maris DSM 45190</name>
    <dbReference type="NCBI Taxonomy" id="1224163"/>
    <lineage>
        <taxon>Bacteria</taxon>
        <taxon>Bacillati</taxon>
        <taxon>Actinomycetota</taxon>
        <taxon>Actinomycetes</taxon>
        <taxon>Mycobacteriales</taxon>
        <taxon>Corynebacteriaceae</taxon>
        <taxon>Corynebacterium</taxon>
    </lineage>
</organism>
<dbReference type="eggNOG" id="COG0834">
    <property type="taxonomic scope" value="Bacteria"/>
</dbReference>
<evidence type="ECO:0000256" key="1">
    <source>
        <dbReference type="ARBA" id="ARBA00022729"/>
    </source>
</evidence>
<dbReference type="PATRIC" id="fig|1224163.3.peg.930"/>
<accession>S5T1H1</accession>
<dbReference type="AlphaFoldDB" id="S5T1H1"/>
<dbReference type="Pfam" id="PF00497">
    <property type="entry name" value="SBP_bac_3"/>
    <property type="match status" value="1"/>
</dbReference>
<keyword evidence="5" id="KW-1185">Reference proteome</keyword>
<dbReference type="Gene3D" id="3.40.190.10">
    <property type="entry name" value="Periplasmic binding protein-like II"/>
    <property type="match status" value="2"/>
</dbReference>
<feature type="domain" description="Solute-binding protein family 3/N-terminal" evidence="3">
    <location>
        <begin position="72"/>
        <end position="304"/>
    </location>
</feature>
<evidence type="ECO:0000313" key="5">
    <source>
        <dbReference type="Proteomes" id="UP000015388"/>
    </source>
</evidence>
<dbReference type="SMART" id="SM00062">
    <property type="entry name" value="PBPb"/>
    <property type="match status" value="1"/>
</dbReference>
<dbReference type="PROSITE" id="PS51257">
    <property type="entry name" value="PROKAR_LIPOPROTEIN"/>
    <property type="match status" value="1"/>
</dbReference>
<feature type="chain" id="PRO_5004532521" evidence="2">
    <location>
        <begin position="30"/>
        <end position="321"/>
    </location>
</feature>
<proteinExistence type="predicted"/>
<dbReference type="SUPFAM" id="SSF53850">
    <property type="entry name" value="Periplasmic binding protein-like II"/>
    <property type="match status" value="1"/>
</dbReference>
<dbReference type="EMBL" id="CP003924">
    <property type="protein sequence ID" value="AGS34405.1"/>
    <property type="molecule type" value="Genomic_DNA"/>
</dbReference>
<dbReference type="PANTHER" id="PTHR35936:SF17">
    <property type="entry name" value="ARGININE-BINDING EXTRACELLULAR PROTEIN ARTP"/>
    <property type="match status" value="1"/>
</dbReference>
<dbReference type="Proteomes" id="UP000015388">
    <property type="component" value="Chromosome"/>
</dbReference>
<feature type="signal peptide" evidence="2">
    <location>
        <begin position="1"/>
        <end position="29"/>
    </location>
</feature>
<name>S5T1H1_9CORY</name>
<protein>
    <submittedName>
        <fullName evidence="4">ABC transporter, solute binding protein</fullName>
    </submittedName>
</protein>
<sequence>MFSRTTRTGTRRATVAVVLAAALGLGACADPVNLTAVSETGLNLTPDQDRVRSEVNPEIAELVPESISEDGLLTVGTLVHGAPPLVMTATDNTTQIGSEVDLAQLLADKLGLELSLELTSWDNWALKVEAGEFEAMHGNIAVTDARLEKFDFTPYRAAYLGFIAQAGSDLHIEQAEDISGLRIAAAAGTNQDRVLGEWNDQLIAEGKEPAEIYHYVNENDMTMALVAGRLDAFFNHLPGASYLANTRDDVEVAGRVSAGWPQETLVGTAMGRGSGLAPAVTAALNELIDEGTYQEVLERWDLGDEALDQTHTESLESYGEN</sequence>